<feature type="domain" description="Histidine kinase" evidence="1">
    <location>
        <begin position="1"/>
        <end position="63"/>
    </location>
</feature>
<accession>A0A645IDK6</accession>
<dbReference type="PROSITE" id="PS50109">
    <property type="entry name" value="HIS_KIN"/>
    <property type="match status" value="1"/>
</dbReference>
<gene>
    <name evidence="2" type="primary">sasA_339</name>
    <name evidence="2" type="ORF">SDC9_193960</name>
</gene>
<reference evidence="2" key="1">
    <citation type="submission" date="2019-08" db="EMBL/GenBank/DDBJ databases">
        <authorList>
            <person name="Kucharzyk K."/>
            <person name="Murdoch R.W."/>
            <person name="Higgins S."/>
            <person name="Loffler F."/>
        </authorList>
    </citation>
    <scope>NUCLEOTIDE SEQUENCE</scope>
</reference>
<dbReference type="PRINTS" id="PR00344">
    <property type="entry name" value="BCTRLSENSOR"/>
</dbReference>
<evidence type="ECO:0000313" key="2">
    <source>
        <dbReference type="EMBL" id="MPN46374.1"/>
    </source>
</evidence>
<protein>
    <submittedName>
        <fullName evidence="2">Adaptive-response sensory-kinase SasA</fullName>
        <ecNumber evidence="2">2.7.-.-</ecNumber>
    </submittedName>
</protein>
<dbReference type="InterPro" id="IPR005467">
    <property type="entry name" value="His_kinase_dom"/>
</dbReference>
<evidence type="ECO:0000259" key="1">
    <source>
        <dbReference type="PROSITE" id="PS50109"/>
    </source>
</evidence>
<sequence>MTTEQIKAIGAFMQFQREVNEQQGIGLGLTIAKRIIEIHDGFIDIISNKNQGTTIKFALPLAKE</sequence>
<dbReference type="InterPro" id="IPR036890">
    <property type="entry name" value="HATPase_C_sf"/>
</dbReference>
<comment type="caution">
    <text evidence="2">The sequence shown here is derived from an EMBL/GenBank/DDBJ whole genome shotgun (WGS) entry which is preliminary data.</text>
</comment>
<dbReference type="EC" id="2.7.-.-" evidence="2"/>
<dbReference type="Pfam" id="PF02518">
    <property type="entry name" value="HATPase_c"/>
    <property type="match status" value="1"/>
</dbReference>
<dbReference type="SUPFAM" id="SSF55874">
    <property type="entry name" value="ATPase domain of HSP90 chaperone/DNA topoisomerase II/histidine kinase"/>
    <property type="match status" value="1"/>
</dbReference>
<organism evidence="2">
    <name type="scientific">bioreactor metagenome</name>
    <dbReference type="NCBI Taxonomy" id="1076179"/>
    <lineage>
        <taxon>unclassified sequences</taxon>
        <taxon>metagenomes</taxon>
        <taxon>ecological metagenomes</taxon>
    </lineage>
</organism>
<dbReference type="InterPro" id="IPR003594">
    <property type="entry name" value="HATPase_dom"/>
</dbReference>
<dbReference type="Gene3D" id="3.30.565.10">
    <property type="entry name" value="Histidine kinase-like ATPase, C-terminal domain"/>
    <property type="match status" value="1"/>
</dbReference>
<name>A0A645IDK6_9ZZZZ</name>
<keyword evidence="2" id="KW-0808">Transferase</keyword>
<proteinExistence type="predicted"/>
<dbReference type="AlphaFoldDB" id="A0A645IDK6"/>
<dbReference type="GO" id="GO:0016301">
    <property type="term" value="F:kinase activity"/>
    <property type="evidence" value="ECO:0007669"/>
    <property type="project" value="UniProtKB-KW"/>
</dbReference>
<dbReference type="EMBL" id="VSSQ01106993">
    <property type="protein sequence ID" value="MPN46374.1"/>
    <property type="molecule type" value="Genomic_DNA"/>
</dbReference>
<keyword evidence="2" id="KW-0418">Kinase</keyword>
<dbReference type="InterPro" id="IPR004358">
    <property type="entry name" value="Sig_transdc_His_kin-like_C"/>
</dbReference>